<dbReference type="HOGENOM" id="CLU_062478_2_0_1"/>
<evidence type="ECO:0000313" key="5">
    <source>
        <dbReference type="Proteomes" id="UP000053989"/>
    </source>
</evidence>
<protein>
    <recommendedName>
        <fullName evidence="6">Translation initiation factor 3 N-terminal domain-containing protein</fullName>
    </recommendedName>
</protein>
<keyword evidence="2" id="KW-0396">Initiation factor</keyword>
<evidence type="ECO:0000256" key="1">
    <source>
        <dbReference type="ARBA" id="ARBA00005439"/>
    </source>
</evidence>
<dbReference type="GO" id="GO:0032790">
    <property type="term" value="P:ribosome disassembly"/>
    <property type="evidence" value="ECO:0007669"/>
    <property type="project" value="TreeGrafter"/>
</dbReference>
<dbReference type="GO" id="GO:0005739">
    <property type="term" value="C:mitochondrion"/>
    <property type="evidence" value="ECO:0007669"/>
    <property type="project" value="TreeGrafter"/>
</dbReference>
<name>A0A0C2ZGG4_9AGAM</name>
<evidence type="ECO:0000256" key="2">
    <source>
        <dbReference type="ARBA" id="ARBA00022540"/>
    </source>
</evidence>
<dbReference type="InterPro" id="IPR001288">
    <property type="entry name" value="Translation_initiation_fac_3"/>
</dbReference>
<reference evidence="4 5" key="1">
    <citation type="submission" date="2014-04" db="EMBL/GenBank/DDBJ databases">
        <authorList>
            <consortium name="DOE Joint Genome Institute"/>
            <person name="Kuo A."/>
            <person name="Kohler A."/>
            <person name="Nagy L.G."/>
            <person name="Floudas D."/>
            <person name="Copeland A."/>
            <person name="Barry K.W."/>
            <person name="Cichocki N."/>
            <person name="Veneault-Fourrey C."/>
            <person name="LaButti K."/>
            <person name="Lindquist E.A."/>
            <person name="Lipzen A."/>
            <person name="Lundell T."/>
            <person name="Morin E."/>
            <person name="Murat C."/>
            <person name="Sun H."/>
            <person name="Tunlid A."/>
            <person name="Henrissat B."/>
            <person name="Grigoriev I.V."/>
            <person name="Hibbett D.S."/>
            <person name="Martin F."/>
            <person name="Nordberg H.P."/>
            <person name="Cantor M.N."/>
            <person name="Hua S.X."/>
        </authorList>
    </citation>
    <scope>NUCLEOTIDE SEQUENCE [LARGE SCALE GENOMIC DNA]</scope>
    <source>
        <strain evidence="4 5">Foug A</strain>
    </source>
</reference>
<accession>A0A0C2ZGG4</accession>
<gene>
    <name evidence="4" type="ORF">SCLCIDRAFT_16214</name>
</gene>
<keyword evidence="3" id="KW-0648">Protein biosynthesis</keyword>
<keyword evidence="5" id="KW-1185">Reference proteome</keyword>
<dbReference type="InParanoid" id="A0A0C2ZGG4"/>
<dbReference type="OrthoDB" id="21573at2759"/>
<reference evidence="5" key="2">
    <citation type="submission" date="2015-01" db="EMBL/GenBank/DDBJ databases">
        <title>Evolutionary Origins and Diversification of the Mycorrhizal Mutualists.</title>
        <authorList>
            <consortium name="DOE Joint Genome Institute"/>
            <consortium name="Mycorrhizal Genomics Consortium"/>
            <person name="Kohler A."/>
            <person name="Kuo A."/>
            <person name="Nagy L.G."/>
            <person name="Floudas D."/>
            <person name="Copeland A."/>
            <person name="Barry K.W."/>
            <person name="Cichocki N."/>
            <person name="Veneault-Fourrey C."/>
            <person name="LaButti K."/>
            <person name="Lindquist E.A."/>
            <person name="Lipzen A."/>
            <person name="Lundell T."/>
            <person name="Morin E."/>
            <person name="Murat C."/>
            <person name="Riley R."/>
            <person name="Ohm R."/>
            <person name="Sun H."/>
            <person name="Tunlid A."/>
            <person name="Henrissat B."/>
            <person name="Grigoriev I.V."/>
            <person name="Hibbett D.S."/>
            <person name="Martin F."/>
        </authorList>
    </citation>
    <scope>NUCLEOTIDE SEQUENCE [LARGE SCALE GENOMIC DNA]</scope>
    <source>
        <strain evidence="5">Foug A</strain>
    </source>
</reference>
<evidence type="ECO:0008006" key="6">
    <source>
        <dbReference type="Google" id="ProtNLM"/>
    </source>
</evidence>
<dbReference type="EMBL" id="KN822058">
    <property type="protein sequence ID" value="KIM60758.1"/>
    <property type="molecule type" value="Genomic_DNA"/>
</dbReference>
<dbReference type="SUPFAM" id="SSF55200">
    <property type="entry name" value="Translation initiation factor IF3, C-terminal domain"/>
    <property type="match status" value="1"/>
</dbReference>
<dbReference type="STRING" id="1036808.A0A0C2ZGG4"/>
<dbReference type="AlphaFoldDB" id="A0A0C2ZGG4"/>
<dbReference type="PANTHER" id="PTHR10938:SF0">
    <property type="entry name" value="TRANSLATION INITIATION FACTOR IF-3, MITOCHONDRIAL"/>
    <property type="match status" value="1"/>
</dbReference>
<comment type="similarity">
    <text evidence="1">Belongs to the IF-3 family.</text>
</comment>
<evidence type="ECO:0000313" key="4">
    <source>
        <dbReference type="EMBL" id="KIM60758.1"/>
    </source>
</evidence>
<sequence length="178" mass="20441">MRSFLHTRKPTNEKIPYRLVRVVDPDTDKLSPNKELLHNLLTSLDLKKWIVELVSESPEPIVRVLDRKESFQKQKEQRRALRKGLKSGEAPKEIQLTWGTASGDIVHKLAKVRSHLEKGYKADVVFAPKKGQGLPTRKEMQTRVQEVVLALDDVAKEWKAREVTPTMTIMFFQGKSDS</sequence>
<evidence type="ECO:0000256" key="3">
    <source>
        <dbReference type="ARBA" id="ARBA00022917"/>
    </source>
</evidence>
<dbReference type="PANTHER" id="PTHR10938">
    <property type="entry name" value="TRANSLATION INITIATION FACTOR IF-3"/>
    <property type="match status" value="1"/>
</dbReference>
<organism evidence="4 5">
    <name type="scientific">Scleroderma citrinum Foug A</name>
    <dbReference type="NCBI Taxonomy" id="1036808"/>
    <lineage>
        <taxon>Eukaryota</taxon>
        <taxon>Fungi</taxon>
        <taxon>Dikarya</taxon>
        <taxon>Basidiomycota</taxon>
        <taxon>Agaricomycotina</taxon>
        <taxon>Agaricomycetes</taxon>
        <taxon>Agaricomycetidae</taxon>
        <taxon>Boletales</taxon>
        <taxon>Sclerodermatineae</taxon>
        <taxon>Sclerodermataceae</taxon>
        <taxon>Scleroderma</taxon>
    </lineage>
</organism>
<dbReference type="GO" id="GO:0070124">
    <property type="term" value="P:mitochondrial translational initiation"/>
    <property type="evidence" value="ECO:0007669"/>
    <property type="project" value="TreeGrafter"/>
</dbReference>
<dbReference type="GO" id="GO:0043022">
    <property type="term" value="F:ribosome binding"/>
    <property type="evidence" value="ECO:0007669"/>
    <property type="project" value="TreeGrafter"/>
</dbReference>
<dbReference type="GO" id="GO:0003743">
    <property type="term" value="F:translation initiation factor activity"/>
    <property type="evidence" value="ECO:0007669"/>
    <property type="project" value="UniProtKB-KW"/>
</dbReference>
<dbReference type="Proteomes" id="UP000053989">
    <property type="component" value="Unassembled WGS sequence"/>
</dbReference>
<proteinExistence type="inferred from homology"/>
<dbReference type="Gene3D" id="3.30.110.10">
    <property type="entry name" value="Translation initiation factor 3 (IF-3), C-terminal domain"/>
    <property type="match status" value="1"/>
</dbReference>
<dbReference type="InterPro" id="IPR036788">
    <property type="entry name" value="T_IF-3_C_sf"/>
</dbReference>